<dbReference type="HOGENOM" id="CLU_3302721_0_0_2"/>
<evidence type="ECO:0008006" key="3">
    <source>
        <dbReference type="Google" id="ProtNLM"/>
    </source>
</evidence>
<dbReference type="STRING" id="937775.Metlim_2519"/>
<dbReference type="Proteomes" id="UP000005741">
    <property type="component" value="Chromosome"/>
</dbReference>
<sequence length="39" mass="4160">MVAGKIPENLEADFNGNGVVDIGDASKIAYYFIGNVDEL</sequence>
<proteinExistence type="predicted"/>
<dbReference type="AlphaFoldDB" id="H1Z3U1"/>
<protein>
    <recommendedName>
        <fullName evidence="3">Dockerin domain-containing protein</fullName>
    </recommendedName>
</protein>
<reference evidence="1 2" key="1">
    <citation type="submission" date="2011-10" db="EMBL/GenBank/DDBJ databases">
        <title>The Improved High-Quality Draft genome of Methanoplanus limicola DSM 2279.</title>
        <authorList>
            <consortium name="US DOE Joint Genome Institute (JGI-PGF)"/>
            <person name="Lucas S."/>
            <person name="Copeland A."/>
            <person name="Lapidus A."/>
            <person name="Glavina del Rio T."/>
            <person name="Dalin E."/>
            <person name="Tice H."/>
            <person name="Bruce D."/>
            <person name="Goodwin L."/>
            <person name="Pitluck S."/>
            <person name="Peters L."/>
            <person name="Mikhailova N."/>
            <person name="Lu M."/>
            <person name="Kyrpides N."/>
            <person name="Mavromatis K."/>
            <person name="Ivanova N."/>
            <person name="Markowitz V."/>
            <person name="Cheng J.-F."/>
            <person name="Hugenholtz P."/>
            <person name="Woyke T."/>
            <person name="Wu D."/>
            <person name="Wirth R."/>
            <person name="Brambilla E.-M."/>
            <person name="Klenk H.-P."/>
            <person name="Eisen J.A."/>
        </authorList>
    </citation>
    <scope>NUCLEOTIDE SEQUENCE [LARGE SCALE GENOMIC DNA]</scope>
    <source>
        <strain evidence="1 2">DSM 2279</strain>
    </source>
</reference>
<dbReference type="InParanoid" id="H1Z3U1"/>
<keyword evidence="2" id="KW-1185">Reference proteome</keyword>
<organism evidence="1 2">
    <name type="scientific">Methanoplanus limicola DSM 2279</name>
    <dbReference type="NCBI Taxonomy" id="937775"/>
    <lineage>
        <taxon>Archaea</taxon>
        <taxon>Methanobacteriati</taxon>
        <taxon>Methanobacteriota</taxon>
        <taxon>Stenosarchaea group</taxon>
        <taxon>Methanomicrobia</taxon>
        <taxon>Methanomicrobiales</taxon>
        <taxon>Methanomicrobiaceae</taxon>
        <taxon>Methanoplanus</taxon>
    </lineage>
</organism>
<dbReference type="Gene3D" id="1.10.1330.10">
    <property type="entry name" value="Dockerin domain"/>
    <property type="match status" value="1"/>
</dbReference>
<dbReference type="InterPro" id="IPR036439">
    <property type="entry name" value="Dockerin_dom_sf"/>
</dbReference>
<evidence type="ECO:0000313" key="2">
    <source>
        <dbReference type="Proteomes" id="UP000005741"/>
    </source>
</evidence>
<dbReference type="EMBL" id="CM001436">
    <property type="protein sequence ID" value="EHQ36563.1"/>
    <property type="molecule type" value="Genomic_DNA"/>
</dbReference>
<accession>H1Z3U1</accession>
<gene>
    <name evidence="1" type="ORF">Metlim_2519</name>
</gene>
<name>H1Z3U1_9EURY</name>
<dbReference type="GO" id="GO:0000272">
    <property type="term" value="P:polysaccharide catabolic process"/>
    <property type="evidence" value="ECO:0007669"/>
    <property type="project" value="InterPro"/>
</dbReference>
<evidence type="ECO:0000313" key="1">
    <source>
        <dbReference type="EMBL" id="EHQ36563.1"/>
    </source>
</evidence>